<sequence length="83" mass="9316">MDISDVEALRARFRYKGLKGHGGEVVFSLEVLELQPLWSLLVVEDVVNGVLITVINLSSLREWTEPGWTAMSERTIGRCCDLP</sequence>
<dbReference type="Proteomes" id="UP000073492">
    <property type="component" value="Unassembled WGS sequence"/>
</dbReference>
<dbReference type="AlphaFoldDB" id="A0A139IQV0"/>
<accession>A0A139IQV0</accession>
<name>A0A139IQV0_9PEZI</name>
<comment type="caution">
    <text evidence="1">The sequence shown here is derived from an EMBL/GenBank/DDBJ whole genome shotgun (WGS) entry which is preliminary data.</text>
</comment>
<reference evidence="1 2" key="1">
    <citation type="submission" date="2015-07" db="EMBL/GenBank/DDBJ databases">
        <title>Comparative genomics of the Sigatoka disease complex on banana suggests a link between parallel evolutionary changes in Pseudocercospora fijiensis and Pseudocercospora eumusae and increased virulence on the banana host.</title>
        <authorList>
            <person name="Chang T.-C."/>
            <person name="Salvucci A."/>
            <person name="Crous P.W."/>
            <person name="Stergiopoulos I."/>
        </authorList>
    </citation>
    <scope>NUCLEOTIDE SEQUENCE [LARGE SCALE GENOMIC DNA]</scope>
    <source>
        <strain evidence="1 2">CBS 116634</strain>
    </source>
</reference>
<dbReference type="EMBL" id="LFZO01000028">
    <property type="protein sequence ID" value="KXT16936.1"/>
    <property type="molecule type" value="Genomic_DNA"/>
</dbReference>
<keyword evidence="2" id="KW-1185">Reference proteome</keyword>
<dbReference type="OrthoDB" id="6683853at2759"/>
<evidence type="ECO:0000313" key="2">
    <source>
        <dbReference type="Proteomes" id="UP000073492"/>
    </source>
</evidence>
<gene>
    <name evidence="1" type="ORF">AC579_4736</name>
</gene>
<organism evidence="1 2">
    <name type="scientific">Pseudocercospora musae</name>
    <dbReference type="NCBI Taxonomy" id="113226"/>
    <lineage>
        <taxon>Eukaryota</taxon>
        <taxon>Fungi</taxon>
        <taxon>Dikarya</taxon>
        <taxon>Ascomycota</taxon>
        <taxon>Pezizomycotina</taxon>
        <taxon>Dothideomycetes</taxon>
        <taxon>Dothideomycetidae</taxon>
        <taxon>Mycosphaerellales</taxon>
        <taxon>Mycosphaerellaceae</taxon>
        <taxon>Pseudocercospora</taxon>
    </lineage>
</organism>
<proteinExistence type="predicted"/>
<evidence type="ECO:0000313" key="1">
    <source>
        <dbReference type="EMBL" id="KXT16936.1"/>
    </source>
</evidence>
<protein>
    <submittedName>
        <fullName evidence="1">Uncharacterized protein</fullName>
    </submittedName>
</protein>